<evidence type="ECO:0000313" key="2">
    <source>
        <dbReference type="Proteomes" id="UP001157502"/>
    </source>
</evidence>
<sequence length="196" mass="21288">MKFGYRDILGQSALLHANPPTVTDCSITVAQPDWMPRTRSLSVVTTEVARAEFANRKRRWSLKGRNHGGGGKPVCTALYGTPGSLCSDVDKRPNCNAAQSRLQRHMSVCVGLDYPPSHAHYDKSASAPHQCVTVPRLPVPTEHTIHINTRPPRCQPGASVIGSPADRAVSFRSARSPSVLPHTYRHRGTAAAPPSR</sequence>
<keyword evidence="2" id="KW-1185">Reference proteome</keyword>
<proteinExistence type="predicted"/>
<evidence type="ECO:0000313" key="1">
    <source>
        <dbReference type="EMBL" id="KAJ8002073.1"/>
    </source>
</evidence>
<dbReference type="Proteomes" id="UP001157502">
    <property type="component" value="Chromosome 14"/>
</dbReference>
<comment type="caution">
    <text evidence="1">The sequence shown here is derived from an EMBL/GenBank/DDBJ whole genome shotgun (WGS) entry which is preliminary data.</text>
</comment>
<gene>
    <name evidence="1" type="ORF">DPEC_G00176010</name>
</gene>
<accession>A0ACC2GEP7</accession>
<dbReference type="EMBL" id="CM055741">
    <property type="protein sequence ID" value="KAJ8002073.1"/>
    <property type="molecule type" value="Genomic_DNA"/>
</dbReference>
<protein>
    <submittedName>
        <fullName evidence="1">Uncharacterized protein</fullName>
    </submittedName>
</protein>
<organism evidence="1 2">
    <name type="scientific">Dallia pectoralis</name>
    <name type="common">Alaska blackfish</name>
    <dbReference type="NCBI Taxonomy" id="75939"/>
    <lineage>
        <taxon>Eukaryota</taxon>
        <taxon>Metazoa</taxon>
        <taxon>Chordata</taxon>
        <taxon>Craniata</taxon>
        <taxon>Vertebrata</taxon>
        <taxon>Euteleostomi</taxon>
        <taxon>Actinopterygii</taxon>
        <taxon>Neopterygii</taxon>
        <taxon>Teleostei</taxon>
        <taxon>Protacanthopterygii</taxon>
        <taxon>Esociformes</taxon>
        <taxon>Umbridae</taxon>
        <taxon>Dallia</taxon>
    </lineage>
</organism>
<name>A0ACC2GEP7_DALPE</name>
<reference evidence="1" key="1">
    <citation type="submission" date="2021-05" db="EMBL/GenBank/DDBJ databases">
        <authorList>
            <person name="Pan Q."/>
            <person name="Jouanno E."/>
            <person name="Zahm M."/>
            <person name="Klopp C."/>
            <person name="Cabau C."/>
            <person name="Louis A."/>
            <person name="Berthelot C."/>
            <person name="Parey E."/>
            <person name="Roest Crollius H."/>
            <person name="Montfort J."/>
            <person name="Robinson-Rechavi M."/>
            <person name="Bouchez O."/>
            <person name="Lampietro C."/>
            <person name="Lopez Roques C."/>
            <person name="Donnadieu C."/>
            <person name="Postlethwait J."/>
            <person name="Bobe J."/>
            <person name="Dillon D."/>
            <person name="Chandos A."/>
            <person name="von Hippel F."/>
            <person name="Guiguen Y."/>
        </authorList>
    </citation>
    <scope>NUCLEOTIDE SEQUENCE</scope>
    <source>
        <strain evidence="1">YG-Jan2019</strain>
    </source>
</reference>